<feature type="region of interest" description="Disordered" evidence="1">
    <location>
        <begin position="152"/>
        <end position="196"/>
    </location>
</feature>
<evidence type="ECO:0000313" key="3">
    <source>
        <dbReference type="Proteomes" id="UP000008021"/>
    </source>
</evidence>
<feature type="compositionally biased region" description="Acidic residues" evidence="1">
    <location>
        <begin position="167"/>
        <end position="196"/>
    </location>
</feature>
<dbReference type="EnsemblPlants" id="OMERI11G08350.1">
    <property type="protein sequence ID" value="OMERI11G08350.1"/>
    <property type="gene ID" value="OMERI11G08350"/>
</dbReference>
<name>A0A0E0F4M8_9ORYZ</name>
<protein>
    <submittedName>
        <fullName evidence="2">Uncharacterized protein</fullName>
    </submittedName>
</protein>
<evidence type="ECO:0000313" key="2">
    <source>
        <dbReference type="EnsemblPlants" id="OMERI11G08350.1"/>
    </source>
</evidence>
<reference evidence="2" key="2">
    <citation type="submission" date="2018-05" db="EMBL/GenBank/DDBJ databases">
        <title>OmerRS3 (Oryza meridionalis Reference Sequence Version 3).</title>
        <authorList>
            <person name="Zhang J."/>
            <person name="Kudrna D."/>
            <person name="Lee S."/>
            <person name="Talag J."/>
            <person name="Welchert J."/>
            <person name="Wing R.A."/>
        </authorList>
    </citation>
    <scope>NUCLEOTIDE SEQUENCE [LARGE SCALE GENOMIC DNA]</scope>
    <source>
        <strain evidence="2">cv. OR44</strain>
    </source>
</reference>
<organism evidence="2">
    <name type="scientific">Oryza meridionalis</name>
    <dbReference type="NCBI Taxonomy" id="40149"/>
    <lineage>
        <taxon>Eukaryota</taxon>
        <taxon>Viridiplantae</taxon>
        <taxon>Streptophyta</taxon>
        <taxon>Embryophyta</taxon>
        <taxon>Tracheophyta</taxon>
        <taxon>Spermatophyta</taxon>
        <taxon>Magnoliopsida</taxon>
        <taxon>Liliopsida</taxon>
        <taxon>Poales</taxon>
        <taxon>Poaceae</taxon>
        <taxon>BOP clade</taxon>
        <taxon>Oryzoideae</taxon>
        <taxon>Oryzeae</taxon>
        <taxon>Oryzinae</taxon>
        <taxon>Oryza</taxon>
    </lineage>
</organism>
<dbReference type="AlphaFoldDB" id="A0A0E0F4M8"/>
<proteinExistence type="predicted"/>
<keyword evidence="3" id="KW-1185">Reference proteome</keyword>
<dbReference type="HOGENOM" id="CLU_1139502_0_0_1"/>
<reference evidence="2" key="1">
    <citation type="submission" date="2015-04" db="UniProtKB">
        <authorList>
            <consortium name="EnsemblPlants"/>
        </authorList>
    </citation>
    <scope>IDENTIFICATION</scope>
</reference>
<evidence type="ECO:0000256" key="1">
    <source>
        <dbReference type="SAM" id="MobiDB-lite"/>
    </source>
</evidence>
<dbReference type="Gramene" id="OMERI11G08350.1">
    <property type="protein sequence ID" value="OMERI11G08350.1"/>
    <property type="gene ID" value="OMERI11G08350"/>
</dbReference>
<accession>A0A0E0F4M8</accession>
<sequence length="257" mass="27713">MADFGLHAEVGPPMDGEMVHHKVPYPTGYDNFTAFRTRRRAVDTEMKPHIVALDPSSKDSLSIQLPGFGGVLHAEGEVEGEAKKLIGDMIPKEYGIMVVRQTEGRTNGLFVGKLPLRENPTKEVVLGDDVEPWSTRKRKLAVAMASASGRAKVPRPAKAATLAPSEDPSDADDAEDVDVESEAEEDDQGDDYLGEDAMDTNATACFATSESLAGIYGEGCSRVVAGFVLSVLKANGCEHVTAFPQMFIGSFPRIERE</sequence>
<dbReference type="Proteomes" id="UP000008021">
    <property type="component" value="Chromosome 11"/>
</dbReference>